<name>A0ABP1PLA9_9HEXA</name>
<keyword evidence="2" id="KW-0479">Metal-binding</keyword>
<feature type="domain" description="PHD-type" evidence="6">
    <location>
        <begin position="509"/>
        <end position="642"/>
    </location>
</feature>
<feature type="compositionally biased region" description="Polar residues" evidence="5">
    <location>
        <begin position="98"/>
        <end position="111"/>
    </location>
</feature>
<feature type="compositionally biased region" description="Low complexity" evidence="5">
    <location>
        <begin position="26"/>
        <end position="38"/>
    </location>
</feature>
<feature type="compositionally biased region" description="Polar residues" evidence="5">
    <location>
        <begin position="248"/>
        <end position="260"/>
    </location>
</feature>
<evidence type="ECO:0000313" key="8">
    <source>
        <dbReference type="Proteomes" id="UP001642540"/>
    </source>
</evidence>
<evidence type="ECO:0000256" key="4">
    <source>
        <dbReference type="ARBA" id="ARBA00022833"/>
    </source>
</evidence>
<keyword evidence="1" id="KW-0597">Phosphoprotein</keyword>
<keyword evidence="4" id="KW-0862">Zinc</keyword>
<evidence type="ECO:0000256" key="1">
    <source>
        <dbReference type="ARBA" id="ARBA00022553"/>
    </source>
</evidence>
<dbReference type="InterPro" id="IPR013083">
    <property type="entry name" value="Znf_RING/FYVE/PHD"/>
</dbReference>
<gene>
    <name evidence="7" type="ORF">ODALV1_LOCUS581</name>
</gene>
<organism evidence="7 8">
    <name type="scientific">Orchesella dallaii</name>
    <dbReference type="NCBI Taxonomy" id="48710"/>
    <lineage>
        <taxon>Eukaryota</taxon>
        <taxon>Metazoa</taxon>
        <taxon>Ecdysozoa</taxon>
        <taxon>Arthropoda</taxon>
        <taxon>Hexapoda</taxon>
        <taxon>Collembola</taxon>
        <taxon>Entomobryomorpha</taxon>
        <taxon>Entomobryoidea</taxon>
        <taxon>Orchesellidae</taxon>
        <taxon>Orchesellinae</taxon>
        <taxon>Orchesella</taxon>
    </lineage>
</organism>
<keyword evidence="3" id="KW-0863">Zinc-finger</keyword>
<feature type="compositionally biased region" description="Basic residues" evidence="5">
    <location>
        <begin position="15"/>
        <end position="25"/>
    </location>
</feature>
<dbReference type="PANTHER" id="PTHR14955:SF4">
    <property type="entry name" value="PHD-TYPE DOMAIN-CONTAINING PROTEIN"/>
    <property type="match status" value="1"/>
</dbReference>
<keyword evidence="8" id="KW-1185">Reference proteome</keyword>
<evidence type="ECO:0000256" key="3">
    <source>
        <dbReference type="ARBA" id="ARBA00022771"/>
    </source>
</evidence>
<evidence type="ECO:0000256" key="2">
    <source>
        <dbReference type="ARBA" id="ARBA00022723"/>
    </source>
</evidence>
<sequence length="642" mass="70197">MTPKNQFGTRSSRANVRRIGHHRSRSVSSTSSTASTVVPDLAEEEVNEGVVFVAPGTRKIKRRQSLSPDITSFREIKSNPGLLRNKPSTTHLRKGDTKSQQSKLSQPSGPTDRNKNGTRSSEAEANVSRIGQHRSRSVSATSSIASPVAQDVEEREVNEGVTLVAPGTRKIKRRQSLSPDITSFRGIKSNPVLLRNKPSTTHFRKVDTKSQQSKLSQPSGPTDRNKNGTRSSEAEANVRRIGQHRSRSVSPTFSSASTVVSDPEENEVNELVTLVASSPPLLRIKQCSVLLRRVNGPCEESSETVQAVEKIAFLRAGQAEVASVSPKEKLHTDKKKTELYNDNESVRDVATDDPITPRNEEEETKKADAIAGYSLNLGPNIISSPLLPSSDSFCSLGVALPSMEATRQWVVRQNRKNRESSSSTQAAAETALASSSSSVALITKAVENVTLSAKKSTSKVFGTPRKRLPVPTLKIVDGKSVFMRDGKNINVDADPKLRKEVLKCDSDVPWICSFCHLGPHVQVRVLNNHGHVSPYAMGDLFGPYFANLPSIYGKPSPKRETWMHGDCGVWAGRLLLVKTSLKYLEETLSSADKEVCIVCGKNGATIGCFRRKCKLAVHFPCAKSKGWKLDGVTFLGYCPEHR</sequence>
<dbReference type="InterPro" id="IPR034732">
    <property type="entry name" value="EPHD"/>
</dbReference>
<dbReference type="PROSITE" id="PS51805">
    <property type="entry name" value="EPHD"/>
    <property type="match status" value="1"/>
</dbReference>
<evidence type="ECO:0000256" key="5">
    <source>
        <dbReference type="SAM" id="MobiDB-lite"/>
    </source>
</evidence>
<proteinExistence type="predicted"/>
<feature type="region of interest" description="Disordered" evidence="5">
    <location>
        <begin position="189"/>
        <end position="265"/>
    </location>
</feature>
<comment type="caution">
    <text evidence="7">The sequence shown here is derived from an EMBL/GenBank/DDBJ whole genome shotgun (WGS) entry which is preliminary data.</text>
</comment>
<dbReference type="EMBL" id="CAXLJM020000003">
    <property type="protein sequence ID" value="CAL8069031.1"/>
    <property type="molecule type" value="Genomic_DNA"/>
</dbReference>
<dbReference type="Gene3D" id="3.30.40.10">
    <property type="entry name" value="Zinc/RING finger domain, C3HC4 (zinc finger)"/>
    <property type="match status" value="1"/>
</dbReference>
<protein>
    <recommendedName>
        <fullName evidence="6">PHD-type domain-containing protein</fullName>
    </recommendedName>
</protein>
<feature type="compositionally biased region" description="Polar residues" evidence="5">
    <location>
        <begin position="209"/>
        <end position="222"/>
    </location>
</feature>
<evidence type="ECO:0000259" key="6">
    <source>
        <dbReference type="PROSITE" id="PS51805"/>
    </source>
</evidence>
<dbReference type="InterPro" id="IPR001965">
    <property type="entry name" value="Znf_PHD"/>
</dbReference>
<dbReference type="Proteomes" id="UP001642540">
    <property type="component" value="Unassembled WGS sequence"/>
</dbReference>
<feature type="compositionally biased region" description="Low complexity" evidence="5">
    <location>
        <begin position="137"/>
        <end position="149"/>
    </location>
</feature>
<dbReference type="InterPro" id="IPR052440">
    <property type="entry name" value="Trans_Reg/Chrom_Remod"/>
</dbReference>
<feature type="compositionally biased region" description="Polar residues" evidence="5">
    <location>
        <begin position="1"/>
        <end position="14"/>
    </location>
</feature>
<feature type="region of interest" description="Disordered" evidence="5">
    <location>
        <begin position="57"/>
        <end position="156"/>
    </location>
</feature>
<feature type="region of interest" description="Disordered" evidence="5">
    <location>
        <begin position="1"/>
        <end position="42"/>
    </location>
</feature>
<dbReference type="SMART" id="SM00249">
    <property type="entry name" value="PHD"/>
    <property type="match status" value="1"/>
</dbReference>
<accession>A0ABP1PLA9</accession>
<dbReference type="PANTHER" id="PTHR14955">
    <property type="entry name" value="RETINOIC ACID INDUCED 1/TRANSCRIPTION FACTOR 20"/>
    <property type="match status" value="1"/>
</dbReference>
<reference evidence="7 8" key="1">
    <citation type="submission" date="2024-08" db="EMBL/GenBank/DDBJ databases">
        <authorList>
            <person name="Cucini C."/>
            <person name="Frati F."/>
        </authorList>
    </citation>
    <scope>NUCLEOTIDE SEQUENCE [LARGE SCALE GENOMIC DNA]</scope>
</reference>
<evidence type="ECO:0000313" key="7">
    <source>
        <dbReference type="EMBL" id="CAL8069031.1"/>
    </source>
</evidence>
<dbReference type="Pfam" id="PF13771">
    <property type="entry name" value="zf-HC5HC2H"/>
    <property type="match status" value="1"/>
</dbReference>